<dbReference type="Proteomes" id="UP001341297">
    <property type="component" value="Unassembled WGS sequence"/>
</dbReference>
<dbReference type="Proteomes" id="UP000036168">
    <property type="component" value="Unassembled WGS sequence"/>
</dbReference>
<accession>A0A0T6BR80</accession>
<sequence length="65" mass="7294">MICVEAERLPYTNNNSETDTRLTKLFSGKPARGIVNQDGQYDEEGTLPYPVQNALTKPVRKQALL</sequence>
<proteinExistence type="predicted"/>
<dbReference type="AlphaFoldDB" id="A0A0T6BR80"/>
<evidence type="ECO:0008006" key="5">
    <source>
        <dbReference type="Google" id="ProtNLM"/>
    </source>
</evidence>
<reference evidence="1" key="2">
    <citation type="submission" date="2015-10" db="EMBL/GenBank/DDBJ databases">
        <authorList>
            <person name="Gilbert D.G."/>
        </authorList>
    </citation>
    <scope>NUCLEOTIDE SEQUENCE</scope>
    <source>
        <strain evidence="1">GO-13</strain>
    </source>
</reference>
<keyword evidence="4" id="KW-1185">Reference proteome</keyword>
<dbReference type="RefSeq" id="WP_053071288.1">
    <property type="nucleotide sequence ID" value="NZ_CP095476.1"/>
</dbReference>
<dbReference type="EMBL" id="JARRTL010000016">
    <property type="protein sequence ID" value="MEC0486370.1"/>
    <property type="molecule type" value="Genomic_DNA"/>
</dbReference>
<reference evidence="2 4" key="3">
    <citation type="submission" date="2023-03" db="EMBL/GenBank/DDBJ databases">
        <title>Agriculturally important microbes genome sequencing.</title>
        <authorList>
            <person name="Dunlap C."/>
        </authorList>
    </citation>
    <scope>NUCLEOTIDE SEQUENCE [LARGE SCALE GENOMIC DNA]</scope>
    <source>
        <strain evidence="2 4">CBP-3203</strain>
    </source>
</reference>
<reference evidence="1 3" key="1">
    <citation type="journal article" date="2015" name="Int. J. Syst. Evol. Microbiol.">
        <title>Bacillus glycinifermentans sp. nov., isolated from fermented soybean paste.</title>
        <authorList>
            <person name="Kim S.J."/>
            <person name="Dunlap C.A."/>
            <person name="Kwon S.W."/>
            <person name="Rooney A.P."/>
        </authorList>
    </citation>
    <scope>NUCLEOTIDE SEQUENCE [LARGE SCALE GENOMIC DNA]</scope>
    <source>
        <strain evidence="1 3">GO-13</strain>
    </source>
</reference>
<dbReference type="EMBL" id="LECW02000012">
    <property type="protein sequence ID" value="KRT94149.1"/>
    <property type="molecule type" value="Genomic_DNA"/>
</dbReference>
<organism evidence="1 3">
    <name type="scientific">Bacillus glycinifermentans</name>
    <dbReference type="NCBI Taxonomy" id="1664069"/>
    <lineage>
        <taxon>Bacteria</taxon>
        <taxon>Bacillati</taxon>
        <taxon>Bacillota</taxon>
        <taxon>Bacilli</taxon>
        <taxon>Bacillales</taxon>
        <taxon>Bacillaceae</taxon>
        <taxon>Bacillus</taxon>
    </lineage>
</organism>
<gene>
    <name evidence="1" type="ORF">AB447_202335</name>
    <name evidence="2" type="ORF">P8828_16375</name>
</gene>
<evidence type="ECO:0000313" key="1">
    <source>
        <dbReference type="EMBL" id="KRT94149.1"/>
    </source>
</evidence>
<comment type="caution">
    <text evidence="1">The sequence shown here is derived from an EMBL/GenBank/DDBJ whole genome shotgun (WGS) entry which is preliminary data.</text>
</comment>
<evidence type="ECO:0000313" key="2">
    <source>
        <dbReference type="EMBL" id="MEC0486370.1"/>
    </source>
</evidence>
<dbReference type="Gene3D" id="3.20.20.70">
    <property type="entry name" value="Aldolase class I"/>
    <property type="match status" value="1"/>
</dbReference>
<protein>
    <recommendedName>
        <fullName evidence="5">Transposase</fullName>
    </recommendedName>
</protein>
<dbReference type="InterPro" id="IPR013785">
    <property type="entry name" value="Aldolase_TIM"/>
</dbReference>
<evidence type="ECO:0000313" key="4">
    <source>
        <dbReference type="Proteomes" id="UP001341297"/>
    </source>
</evidence>
<dbReference type="OrthoDB" id="9778912at2"/>
<name>A0A0T6BR80_9BACI</name>
<evidence type="ECO:0000313" key="3">
    <source>
        <dbReference type="Proteomes" id="UP000036168"/>
    </source>
</evidence>